<comment type="similarity">
    <text evidence="2">Belongs to the UPF0702 family.</text>
</comment>
<feature type="transmembrane region" description="Helical" evidence="7">
    <location>
        <begin position="6"/>
        <end position="26"/>
    </location>
</feature>
<dbReference type="Gene3D" id="3.30.240.20">
    <property type="entry name" value="bsu07140 like domains"/>
    <property type="match status" value="2"/>
</dbReference>
<keyword evidence="3" id="KW-1003">Cell membrane</keyword>
<evidence type="ECO:0000256" key="2">
    <source>
        <dbReference type="ARBA" id="ARBA00006448"/>
    </source>
</evidence>
<evidence type="ECO:0000256" key="7">
    <source>
        <dbReference type="SAM" id="Phobius"/>
    </source>
</evidence>
<evidence type="ECO:0000256" key="1">
    <source>
        <dbReference type="ARBA" id="ARBA00004651"/>
    </source>
</evidence>
<feature type="transmembrane region" description="Helical" evidence="7">
    <location>
        <begin position="58"/>
        <end position="77"/>
    </location>
</feature>
<keyword evidence="10" id="KW-1185">Reference proteome</keyword>
<keyword evidence="5 7" id="KW-1133">Transmembrane helix</keyword>
<reference evidence="9 10" key="1">
    <citation type="submission" date="2019-07" db="EMBL/GenBank/DDBJ databases">
        <title>Whole genome shotgun sequence of Alkalibacillus haloalkaliphilus NBRC 103110.</title>
        <authorList>
            <person name="Hosoyama A."/>
            <person name="Uohara A."/>
            <person name="Ohji S."/>
            <person name="Ichikawa N."/>
        </authorList>
    </citation>
    <scope>NUCLEOTIDE SEQUENCE [LARGE SCALE GENOMIC DNA]</scope>
    <source>
        <strain evidence="9 10">NBRC 103110</strain>
    </source>
</reference>
<dbReference type="EMBL" id="BJYA01000015">
    <property type="protein sequence ID" value="GEN46431.1"/>
    <property type="molecule type" value="Genomic_DNA"/>
</dbReference>
<feature type="domain" description="YetF C-terminal" evidence="8">
    <location>
        <begin position="82"/>
        <end position="201"/>
    </location>
</feature>
<dbReference type="Pfam" id="PF04239">
    <property type="entry name" value="DUF421"/>
    <property type="match status" value="1"/>
</dbReference>
<evidence type="ECO:0000313" key="10">
    <source>
        <dbReference type="Proteomes" id="UP000321440"/>
    </source>
</evidence>
<comment type="caution">
    <text evidence="9">The sequence shown here is derived from an EMBL/GenBank/DDBJ whole genome shotgun (WGS) entry which is preliminary data.</text>
</comment>
<evidence type="ECO:0000313" key="9">
    <source>
        <dbReference type="EMBL" id="GEN46431.1"/>
    </source>
</evidence>
<dbReference type="PANTHER" id="PTHR34582:SF6">
    <property type="entry name" value="UPF0702 TRANSMEMBRANE PROTEIN YCAP"/>
    <property type="match status" value="1"/>
</dbReference>
<name>A0A511W6R4_9BACI</name>
<evidence type="ECO:0000259" key="8">
    <source>
        <dbReference type="Pfam" id="PF04239"/>
    </source>
</evidence>
<feature type="transmembrane region" description="Helical" evidence="7">
    <location>
        <begin position="33"/>
        <end position="52"/>
    </location>
</feature>
<gene>
    <name evidence="9" type="ORF">AHA02nite_22070</name>
</gene>
<proteinExistence type="inferred from homology"/>
<evidence type="ECO:0000256" key="6">
    <source>
        <dbReference type="ARBA" id="ARBA00023136"/>
    </source>
</evidence>
<comment type="subcellular location">
    <subcellularLocation>
        <location evidence="1">Cell membrane</location>
        <topology evidence="1">Multi-pass membrane protein</topology>
    </subcellularLocation>
</comment>
<dbReference type="Proteomes" id="UP000321440">
    <property type="component" value="Unassembled WGS sequence"/>
</dbReference>
<evidence type="ECO:0000256" key="3">
    <source>
        <dbReference type="ARBA" id="ARBA00022475"/>
    </source>
</evidence>
<dbReference type="InterPro" id="IPR023090">
    <property type="entry name" value="UPF0702_alpha/beta_dom_sf"/>
</dbReference>
<dbReference type="AlphaFoldDB" id="A0A511W6R4"/>
<evidence type="ECO:0000256" key="5">
    <source>
        <dbReference type="ARBA" id="ARBA00022989"/>
    </source>
</evidence>
<sequence>MDELINLIVRTAGVYIAIYAVFRLMGKREIGELSIMDLIVFIMMAEVGVLSIEQTEESFFLLLTPIFVLLIIQRLTAEVSFRSNKARMLLDGTPSIIVRNGEIDEKEMKRQRYNMDDLLVQLRQQGALQLKEVELAVLETNGKLSVFQKKDNPLNYFDPIIVDGEFQEEALKQQGTTQEQVINKLESYGVNDITKVSVAQMHEDGSIFVDFKKLN</sequence>
<dbReference type="RefSeq" id="WP_170236079.1">
    <property type="nucleotide sequence ID" value="NZ_BJYA01000015.1"/>
</dbReference>
<dbReference type="GO" id="GO:0005886">
    <property type="term" value="C:plasma membrane"/>
    <property type="evidence" value="ECO:0007669"/>
    <property type="project" value="UniProtKB-SubCell"/>
</dbReference>
<keyword evidence="6 7" id="KW-0472">Membrane</keyword>
<organism evidence="9 10">
    <name type="scientific">Alkalibacillus haloalkaliphilus</name>
    <dbReference type="NCBI Taxonomy" id="94136"/>
    <lineage>
        <taxon>Bacteria</taxon>
        <taxon>Bacillati</taxon>
        <taxon>Bacillota</taxon>
        <taxon>Bacilli</taxon>
        <taxon>Bacillales</taxon>
        <taxon>Bacillaceae</taxon>
        <taxon>Alkalibacillus</taxon>
    </lineage>
</organism>
<dbReference type="PANTHER" id="PTHR34582">
    <property type="entry name" value="UPF0702 TRANSMEMBRANE PROTEIN YCAP"/>
    <property type="match status" value="1"/>
</dbReference>
<accession>A0A511W6R4</accession>
<evidence type="ECO:0000256" key="4">
    <source>
        <dbReference type="ARBA" id="ARBA00022692"/>
    </source>
</evidence>
<keyword evidence="4 7" id="KW-0812">Transmembrane</keyword>
<dbReference type="InterPro" id="IPR007353">
    <property type="entry name" value="DUF421"/>
</dbReference>
<protein>
    <submittedName>
        <fullName evidence="9">DUF421 domain-containing protein</fullName>
    </submittedName>
</protein>